<name>A0A1B8G9J5_9PEZI</name>
<evidence type="ECO:0000256" key="1">
    <source>
        <dbReference type="ARBA" id="ARBA00010337"/>
    </source>
</evidence>
<keyword evidence="10" id="KW-1185">Reference proteome</keyword>
<keyword evidence="3 5" id="KW-0493">Microtubule</keyword>
<evidence type="ECO:0000256" key="6">
    <source>
        <dbReference type="SAM" id="MobiDB-lite"/>
    </source>
</evidence>
<evidence type="ECO:0000256" key="4">
    <source>
        <dbReference type="ARBA" id="ARBA00023212"/>
    </source>
</evidence>
<keyword evidence="2 5" id="KW-0963">Cytoplasm</keyword>
<dbReference type="InterPro" id="IPR007259">
    <property type="entry name" value="GCP"/>
</dbReference>
<dbReference type="Proteomes" id="UP000091956">
    <property type="component" value="Unassembled WGS sequence"/>
</dbReference>
<dbReference type="Pfam" id="PF17681">
    <property type="entry name" value="GCP_N_terminal"/>
    <property type="match status" value="1"/>
</dbReference>
<accession>A0A1B8G9J5</accession>
<reference evidence="10" key="2">
    <citation type="journal article" date="2018" name="Nat. Commun.">
        <title>Extreme sensitivity to ultraviolet light in the fungal pathogen causing white-nose syndrome of bats.</title>
        <authorList>
            <person name="Palmer J.M."/>
            <person name="Drees K.P."/>
            <person name="Foster J.T."/>
            <person name="Lindner D.L."/>
        </authorList>
    </citation>
    <scope>NUCLEOTIDE SEQUENCE [LARGE SCALE GENOMIC DNA]</scope>
    <source>
        <strain evidence="10">UAMH 10579</strain>
    </source>
</reference>
<gene>
    <name evidence="9" type="ORF">VE01_09486</name>
</gene>
<dbReference type="InterPro" id="IPR040457">
    <property type="entry name" value="GCP_C"/>
</dbReference>
<reference evidence="9 10" key="1">
    <citation type="submission" date="2016-03" db="EMBL/GenBank/DDBJ databases">
        <title>Comparative genomics of Pseudogymnoascus destructans, the fungus causing white-nose syndrome of bats.</title>
        <authorList>
            <person name="Palmer J.M."/>
            <person name="Drees K.P."/>
            <person name="Foster J.T."/>
            <person name="Lindner D.L."/>
        </authorList>
    </citation>
    <scope>NUCLEOTIDE SEQUENCE [LARGE SCALE GENOMIC DNA]</scope>
    <source>
        <strain evidence="9 10">UAMH 10579</strain>
    </source>
</reference>
<feature type="region of interest" description="Disordered" evidence="6">
    <location>
        <begin position="673"/>
        <end position="692"/>
    </location>
</feature>
<protein>
    <recommendedName>
        <fullName evidence="5">Spindle pole body component</fullName>
    </recommendedName>
</protein>
<evidence type="ECO:0000256" key="3">
    <source>
        <dbReference type="ARBA" id="ARBA00022701"/>
    </source>
</evidence>
<dbReference type="GO" id="GO:0000930">
    <property type="term" value="C:gamma-tubulin complex"/>
    <property type="evidence" value="ECO:0007669"/>
    <property type="project" value="TreeGrafter"/>
</dbReference>
<dbReference type="GO" id="GO:0005874">
    <property type="term" value="C:microtubule"/>
    <property type="evidence" value="ECO:0007669"/>
    <property type="project" value="UniProtKB-KW"/>
</dbReference>
<dbReference type="PANTHER" id="PTHR19302">
    <property type="entry name" value="GAMMA TUBULIN COMPLEX PROTEIN"/>
    <property type="match status" value="1"/>
</dbReference>
<evidence type="ECO:0000313" key="10">
    <source>
        <dbReference type="Proteomes" id="UP000091956"/>
    </source>
</evidence>
<dbReference type="Pfam" id="PF04130">
    <property type="entry name" value="GCP_C_terminal"/>
    <property type="match status" value="1"/>
</dbReference>
<proteinExistence type="inferred from homology"/>
<dbReference type="OrthoDB" id="775571at2759"/>
<dbReference type="GO" id="GO:0007020">
    <property type="term" value="P:microtubule nucleation"/>
    <property type="evidence" value="ECO:0007669"/>
    <property type="project" value="InterPro"/>
</dbReference>
<evidence type="ECO:0000313" key="9">
    <source>
        <dbReference type="EMBL" id="OBT92510.1"/>
    </source>
</evidence>
<comment type="subcellular location">
    <subcellularLocation>
        <location evidence="5">Cytoplasm</location>
        <location evidence="5">Cytoskeleton</location>
        <location evidence="5">Microtubule organizing center</location>
    </subcellularLocation>
</comment>
<organism evidence="9 10">
    <name type="scientific">Pseudogymnoascus verrucosus</name>
    <dbReference type="NCBI Taxonomy" id="342668"/>
    <lineage>
        <taxon>Eukaryota</taxon>
        <taxon>Fungi</taxon>
        <taxon>Dikarya</taxon>
        <taxon>Ascomycota</taxon>
        <taxon>Pezizomycotina</taxon>
        <taxon>Leotiomycetes</taxon>
        <taxon>Thelebolales</taxon>
        <taxon>Thelebolaceae</taxon>
        <taxon>Pseudogymnoascus</taxon>
    </lineage>
</organism>
<dbReference type="GO" id="GO:0000278">
    <property type="term" value="P:mitotic cell cycle"/>
    <property type="evidence" value="ECO:0007669"/>
    <property type="project" value="TreeGrafter"/>
</dbReference>
<dbReference type="Gene3D" id="1.20.120.1900">
    <property type="entry name" value="Gamma-tubulin complex, C-terminal domain"/>
    <property type="match status" value="1"/>
</dbReference>
<evidence type="ECO:0000256" key="5">
    <source>
        <dbReference type="RuleBase" id="RU363050"/>
    </source>
</evidence>
<dbReference type="GO" id="GO:0000922">
    <property type="term" value="C:spindle pole"/>
    <property type="evidence" value="ECO:0007669"/>
    <property type="project" value="InterPro"/>
</dbReference>
<dbReference type="GO" id="GO:0051225">
    <property type="term" value="P:spindle assembly"/>
    <property type="evidence" value="ECO:0007669"/>
    <property type="project" value="TreeGrafter"/>
</dbReference>
<dbReference type="InterPro" id="IPR041470">
    <property type="entry name" value="GCP_N"/>
</dbReference>
<dbReference type="GO" id="GO:0043015">
    <property type="term" value="F:gamma-tubulin binding"/>
    <property type="evidence" value="ECO:0007669"/>
    <property type="project" value="InterPro"/>
</dbReference>
<dbReference type="PANTHER" id="PTHR19302:SF70">
    <property type="entry name" value="GAMMA-TUBULIN COMPLEX COMPONENT 6"/>
    <property type="match status" value="1"/>
</dbReference>
<evidence type="ECO:0000259" key="8">
    <source>
        <dbReference type="Pfam" id="PF17681"/>
    </source>
</evidence>
<keyword evidence="4 5" id="KW-0206">Cytoskeleton</keyword>
<dbReference type="STRING" id="342668.A0A1B8G9J5"/>
<feature type="region of interest" description="Disordered" evidence="6">
    <location>
        <begin position="635"/>
        <end position="655"/>
    </location>
</feature>
<evidence type="ECO:0000256" key="2">
    <source>
        <dbReference type="ARBA" id="ARBA00022490"/>
    </source>
</evidence>
<comment type="similarity">
    <text evidence="1 5">Belongs to the TUBGCP family.</text>
</comment>
<dbReference type="GeneID" id="28842872"/>
<dbReference type="EMBL" id="KV460266">
    <property type="protein sequence ID" value="OBT92510.1"/>
    <property type="molecule type" value="Genomic_DNA"/>
</dbReference>
<feature type="domain" description="Gamma tubulin complex component C-terminal" evidence="7">
    <location>
        <begin position="584"/>
        <end position="998"/>
    </location>
</feature>
<feature type="compositionally biased region" description="Gly residues" evidence="6">
    <location>
        <begin position="635"/>
        <end position="650"/>
    </location>
</feature>
<dbReference type="RefSeq" id="XP_018126243.1">
    <property type="nucleotide sequence ID" value="XM_018278899.2"/>
</dbReference>
<dbReference type="GO" id="GO:0051321">
    <property type="term" value="P:meiotic cell cycle"/>
    <property type="evidence" value="ECO:0007669"/>
    <property type="project" value="TreeGrafter"/>
</dbReference>
<dbReference type="GO" id="GO:0031122">
    <property type="term" value="P:cytoplasmic microtubule organization"/>
    <property type="evidence" value="ECO:0007669"/>
    <property type="project" value="TreeGrafter"/>
</dbReference>
<feature type="domain" description="Gamma tubulin complex component protein N-terminal" evidence="8">
    <location>
        <begin position="172"/>
        <end position="423"/>
    </location>
</feature>
<evidence type="ECO:0000259" key="7">
    <source>
        <dbReference type="Pfam" id="PF04130"/>
    </source>
</evidence>
<dbReference type="AlphaFoldDB" id="A0A1B8G9J5"/>
<dbReference type="GO" id="GO:0051011">
    <property type="term" value="F:microtubule minus-end binding"/>
    <property type="evidence" value="ECO:0007669"/>
    <property type="project" value="TreeGrafter"/>
</dbReference>
<dbReference type="InterPro" id="IPR042241">
    <property type="entry name" value="GCP_C_sf"/>
</dbReference>
<dbReference type="GO" id="GO:0005816">
    <property type="term" value="C:spindle pole body"/>
    <property type="evidence" value="ECO:0007669"/>
    <property type="project" value="UniProtKB-ARBA"/>
</dbReference>
<sequence>MEDGEDPGNAFAIPDLWASSRYFPEPEDSYGFLFSQLKFDDISEKLPEQTLSHGGNGGFFALPDFPFENPEASIISTSTPPPLSERGEEINNDEGDGYVDIWSFAPEEELKSANYLTWDAFDEQREEAPQTCYVSEGGPQLFDAAVADDTNPLQIDNQDAVVVSGSTYASSLLALGLGRDSVLFTWNEETKDFECTLKSVRTSGCTTELTHDITALFLHCGNTTKALRSFTNKTYHKHRSPGRIALADAISTVLSTLQSHLNIPASSLQSILKLQSLFQPVSHLLTIFHELILFAGSAENDEVMLSNLFQYIEQTEHRTDSTQTILLEVLSRVSRPFLDFAGEWLGIQRETGMPLVKGSVGKSFVKAEDRLWIDEHGMEIRTPDFVLDEARVPSFMPEEDMQILFEAGQSLRLLREHQPEHPLARGDIVTAAAAKPVLEWEFSWQNIEAIGERARQYEKDLTAAIEKYSTSGHTPPALRLAPPAEKKEELNLFGKPPSEMEAHLLASITTLTTAPLTPSSTLTTLLTNHLTASPTPSTSHLTHNPTSLPLPLPLTPHLSLTPLLTPLSTHLSHATLTLLLASNLSTHLSLHRSFSLLGSGVFASRLAHALFDPDLGTAERQRGVVREGVMGLRLGGRGRQKGSGGLGGEGSWPPGGSELRLVLSGVLSESYAATTPRAPSRPSTSSSSSPPAFEIGGRVRAYTAPTLLPGDLSFGVRHMTPPEISACLDPSSLSALDFLRLVYHPPAPLDAVITPESLHMYDRAFCALLRCLRVQFVMGELFRASKTWDSSRRGRGGVGRGEGRTAARFRNEAQHFVNAICSHFESGVTAAWGVMEGKMREVEDRLQPGGVGLAAGEGVEGLRRYHERVLERMMGVLLLRGRQSVVRGVLEEVLGCVLGFGGWAASASAASRTTENGEGDGEKGVEELYKTFKSKVKVFITICRGMEEKKGGVLGAEGGGRGKGGGYGGRGGLFDLEEVGRGDVVGGLLGRLEGSGYYC</sequence>